<keyword evidence="4" id="KW-0472">Membrane</keyword>
<evidence type="ECO:0000256" key="2">
    <source>
        <dbReference type="ARBA" id="ARBA00022857"/>
    </source>
</evidence>
<comment type="caution">
    <text evidence="5">The sequence shown here is derived from an EMBL/GenBank/DDBJ whole genome shotgun (WGS) entry which is preliminary data.</text>
</comment>
<dbReference type="SUPFAM" id="SSF51735">
    <property type="entry name" value="NAD(P)-binding Rossmann-fold domains"/>
    <property type="match status" value="1"/>
</dbReference>
<protein>
    <submittedName>
        <fullName evidence="5">Uncharacterized protein</fullName>
    </submittedName>
</protein>
<dbReference type="PROSITE" id="PS00061">
    <property type="entry name" value="ADH_SHORT"/>
    <property type="match status" value="1"/>
</dbReference>
<dbReference type="EMBL" id="JBFXLU010000601">
    <property type="protein sequence ID" value="KAL2823951.1"/>
    <property type="molecule type" value="Genomic_DNA"/>
</dbReference>
<dbReference type="InterPro" id="IPR036291">
    <property type="entry name" value="NAD(P)-bd_dom_sf"/>
</dbReference>
<name>A0ABR4I872_9EURO</name>
<keyword evidence="4" id="KW-1133">Transmembrane helix</keyword>
<reference evidence="5 6" key="1">
    <citation type="submission" date="2024-07" db="EMBL/GenBank/DDBJ databases">
        <title>Section-level genome sequencing and comparative genomics of Aspergillus sections Usti and Cavernicolus.</title>
        <authorList>
            <consortium name="Lawrence Berkeley National Laboratory"/>
            <person name="Nybo J.L."/>
            <person name="Vesth T.C."/>
            <person name="Theobald S."/>
            <person name="Frisvad J.C."/>
            <person name="Larsen T.O."/>
            <person name="Kjaerboelling I."/>
            <person name="Rothschild-Mancinelli K."/>
            <person name="Lyhne E.K."/>
            <person name="Kogle M.E."/>
            <person name="Barry K."/>
            <person name="Clum A."/>
            <person name="Na H."/>
            <person name="Ledsgaard L."/>
            <person name="Lin J."/>
            <person name="Lipzen A."/>
            <person name="Kuo A."/>
            <person name="Riley R."/>
            <person name="Mondo S."/>
            <person name="Labutti K."/>
            <person name="Haridas S."/>
            <person name="Pangalinan J."/>
            <person name="Salamov A.A."/>
            <person name="Simmons B.A."/>
            <person name="Magnuson J.K."/>
            <person name="Chen J."/>
            <person name="Drula E."/>
            <person name="Henrissat B."/>
            <person name="Wiebenga A."/>
            <person name="Lubbers R.J."/>
            <person name="Gomes A.C."/>
            <person name="Makela M.R."/>
            <person name="Stajich J."/>
            <person name="Grigoriev I.V."/>
            <person name="Mortensen U.H."/>
            <person name="De Vries R.P."/>
            <person name="Baker S.E."/>
            <person name="Andersen M.R."/>
        </authorList>
    </citation>
    <scope>NUCLEOTIDE SEQUENCE [LARGE SCALE GENOMIC DNA]</scope>
    <source>
        <strain evidence="5 6">CBS 123904</strain>
    </source>
</reference>
<keyword evidence="4" id="KW-0812">Transmembrane</keyword>
<evidence type="ECO:0000256" key="1">
    <source>
        <dbReference type="ARBA" id="ARBA00006484"/>
    </source>
</evidence>
<proteinExistence type="inferred from homology"/>
<organism evidence="5 6">
    <name type="scientific">Aspergillus pseudoustus</name>
    <dbReference type="NCBI Taxonomy" id="1810923"/>
    <lineage>
        <taxon>Eukaryota</taxon>
        <taxon>Fungi</taxon>
        <taxon>Dikarya</taxon>
        <taxon>Ascomycota</taxon>
        <taxon>Pezizomycotina</taxon>
        <taxon>Eurotiomycetes</taxon>
        <taxon>Eurotiomycetidae</taxon>
        <taxon>Eurotiales</taxon>
        <taxon>Aspergillaceae</taxon>
        <taxon>Aspergillus</taxon>
        <taxon>Aspergillus subgen. Nidulantes</taxon>
    </lineage>
</organism>
<accession>A0ABR4I872</accession>
<dbReference type="PANTHER" id="PTHR24322:SF736">
    <property type="entry name" value="RETINOL DEHYDROGENASE 10"/>
    <property type="match status" value="1"/>
</dbReference>
<dbReference type="Pfam" id="PF00106">
    <property type="entry name" value="adh_short"/>
    <property type="match status" value="1"/>
</dbReference>
<keyword evidence="3" id="KW-0560">Oxidoreductase</keyword>
<gene>
    <name evidence="5" type="ORF">BJY01DRAFT_241739</name>
</gene>
<evidence type="ECO:0000313" key="5">
    <source>
        <dbReference type="EMBL" id="KAL2823951.1"/>
    </source>
</evidence>
<dbReference type="PANTHER" id="PTHR24322">
    <property type="entry name" value="PKSB"/>
    <property type="match status" value="1"/>
</dbReference>
<sequence>MFCTHRGRFSLCLTPRTHTVLVFLETIFYALSATTHVFLQPMLHGSRLLALSHGSPQGRNHILKALAKYSTITPLQFKRTLSALLVAGELRIGNGFLSRLAANNWQATSPVRWNWSTEIAVITGGSGSIGRVIVEGLARRGITVVVSWSTTRVAHGTFDTSDEYLHKIFEINLFCYWSATREFLSNMSQRNKGHVVPIASMGSFVTVGTSVDYSATKAGVLAFHEGLGNELRYIYKAPGVLSTVVHPNYVQTPMTGMHEYRFVRQGTMLRAEDVGNRVVSQILARQGGQLILPEHLALTTPALRGWPTWMQDGLRDIISKPVIAGLVS</sequence>
<dbReference type="InterPro" id="IPR002347">
    <property type="entry name" value="SDR_fam"/>
</dbReference>
<keyword evidence="2" id="KW-0521">NADP</keyword>
<evidence type="ECO:0000313" key="6">
    <source>
        <dbReference type="Proteomes" id="UP001610446"/>
    </source>
</evidence>
<comment type="similarity">
    <text evidence="1">Belongs to the short-chain dehydrogenases/reductases (SDR) family.</text>
</comment>
<evidence type="ECO:0000256" key="3">
    <source>
        <dbReference type="ARBA" id="ARBA00023002"/>
    </source>
</evidence>
<dbReference type="PRINTS" id="PR00081">
    <property type="entry name" value="GDHRDH"/>
</dbReference>
<dbReference type="Proteomes" id="UP001610446">
    <property type="component" value="Unassembled WGS sequence"/>
</dbReference>
<dbReference type="InterPro" id="IPR020904">
    <property type="entry name" value="Sc_DH/Rdtase_CS"/>
</dbReference>
<dbReference type="Gene3D" id="3.40.50.720">
    <property type="entry name" value="NAD(P)-binding Rossmann-like Domain"/>
    <property type="match status" value="2"/>
</dbReference>
<keyword evidence="6" id="KW-1185">Reference proteome</keyword>
<feature type="transmembrane region" description="Helical" evidence="4">
    <location>
        <begin position="20"/>
        <end position="39"/>
    </location>
</feature>
<evidence type="ECO:0000256" key="4">
    <source>
        <dbReference type="SAM" id="Phobius"/>
    </source>
</evidence>